<evidence type="ECO:0000256" key="6">
    <source>
        <dbReference type="ARBA" id="ARBA00023004"/>
    </source>
</evidence>
<organism evidence="11 12">
    <name type="scientific">Gracilibacillus dipsosauri</name>
    <dbReference type="NCBI Taxonomy" id="178340"/>
    <lineage>
        <taxon>Bacteria</taxon>
        <taxon>Bacillati</taxon>
        <taxon>Bacillota</taxon>
        <taxon>Bacilli</taxon>
        <taxon>Bacillales</taxon>
        <taxon>Bacillaceae</taxon>
        <taxon>Gracilibacillus</taxon>
    </lineage>
</organism>
<evidence type="ECO:0000256" key="3">
    <source>
        <dbReference type="ARBA" id="ARBA00022485"/>
    </source>
</evidence>
<name>A0A317KYW9_9BACI</name>
<evidence type="ECO:0000259" key="10">
    <source>
        <dbReference type="PROSITE" id="PS51379"/>
    </source>
</evidence>
<proteinExistence type="predicted"/>
<dbReference type="EMBL" id="QGTD01000008">
    <property type="protein sequence ID" value="PWU68615.1"/>
    <property type="molecule type" value="Genomic_DNA"/>
</dbReference>
<dbReference type="RefSeq" id="WP_109984243.1">
    <property type="nucleotide sequence ID" value="NZ_JAJUIE010000002.1"/>
</dbReference>
<dbReference type="PROSITE" id="PS51379">
    <property type="entry name" value="4FE4S_FER_2"/>
    <property type="match status" value="1"/>
</dbReference>
<evidence type="ECO:0000313" key="11">
    <source>
        <dbReference type="EMBL" id="PWU68615.1"/>
    </source>
</evidence>
<keyword evidence="5 8" id="KW-0249">Electron transport</keyword>
<dbReference type="PANTHER" id="PTHR39163">
    <property type="entry name" value="FERREDOXIN"/>
    <property type="match status" value="1"/>
</dbReference>
<dbReference type="AlphaFoldDB" id="A0A317KYW9"/>
<protein>
    <recommendedName>
        <fullName evidence="8">Ferredoxin</fullName>
    </recommendedName>
</protein>
<comment type="cofactor">
    <cofactor evidence="1">
        <name>[4Fe-4S] cluster</name>
        <dbReference type="ChEBI" id="CHEBI:49883"/>
    </cofactor>
</comment>
<dbReference type="InterPro" id="IPR001080">
    <property type="entry name" value="3Fe4S_ferredoxin"/>
</dbReference>
<accession>A0A317KYW9</accession>
<dbReference type="GO" id="GO:0005506">
    <property type="term" value="F:iron ion binding"/>
    <property type="evidence" value="ECO:0007669"/>
    <property type="project" value="UniProtKB-UniRule"/>
</dbReference>
<dbReference type="SUPFAM" id="SSF54862">
    <property type="entry name" value="4Fe-4S ferredoxins"/>
    <property type="match status" value="1"/>
</dbReference>
<dbReference type="Proteomes" id="UP000245624">
    <property type="component" value="Unassembled WGS sequence"/>
</dbReference>
<dbReference type="Pfam" id="PF13370">
    <property type="entry name" value="Fer4_13"/>
    <property type="match status" value="1"/>
</dbReference>
<evidence type="ECO:0000256" key="4">
    <source>
        <dbReference type="ARBA" id="ARBA00022723"/>
    </source>
</evidence>
<evidence type="ECO:0000256" key="5">
    <source>
        <dbReference type="ARBA" id="ARBA00022982"/>
    </source>
</evidence>
<keyword evidence="4 8" id="KW-0479">Metal-binding</keyword>
<evidence type="ECO:0000256" key="8">
    <source>
        <dbReference type="RuleBase" id="RU368020"/>
    </source>
</evidence>
<dbReference type="Gene3D" id="3.30.70.20">
    <property type="match status" value="1"/>
</dbReference>
<dbReference type="PANTHER" id="PTHR39163:SF1">
    <property type="entry name" value="FERREDOXIN"/>
    <property type="match status" value="1"/>
</dbReference>
<sequence length="76" mass="8417">MPLYTWVDQETCIACGVCGATAPSIFDYNDEGIAFAKRDNNQGSTPIKKEEEEDLLDAKEGCPTESIKVMENTNNR</sequence>
<dbReference type="GO" id="GO:0009055">
    <property type="term" value="F:electron transfer activity"/>
    <property type="evidence" value="ECO:0007669"/>
    <property type="project" value="UniProtKB-UniRule"/>
</dbReference>
<dbReference type="InterPro" id="IPR052395">
    <property type="entry name" value="ET_Ferredoxin"/>
</dbReference>
<keyword evidence="7 8" id="KW-0411">Iron-sulfur</keyword>
<comment type="caution">
    <text evidence="11">The sequence shown here is derived from an EMBL/GenBank/DDBJ whole genome shotgun (WGS) entry which is preliminary data.</text>
</comment>
<keyword evidence="12" id="KW-1185">Reference proteome</keyword>
<feature type="region of interest" description="Disordered" evidence="9">
    <location>
        <begin position="37"/>
        <end position="76"/>
    </location>
</feature>
<keyword evidence="2 8" id="KW-0813">Transport</keyword>
<feature type="domain" description="4Fe-4S ferredoxin-type" evidence="10">
    <location>
        <begin position="3"/>
        <end position="31"/>
    </location>
</feature>
<comment type="function">
    <text evidence="8">Ferredoxins are iron-sulfur proteins that transfer electrons in a wide variety of metabolic reactions.</text>
</comment>
<dbReference type="InterPro" id="IPR017896">
    <property type="entry name" value="4Fe4S_Fe-S-bd"/>
</dbReference>
<keyword evidence="3" id="KW-0004">4Fe-4S</keyword>
<evidence type="ECO:0000256" key="9">
    <source>
        <dbReference type="SAM" id="MobiDB-lite"/>
    </source>
</evidence>
<reference evidence="11 12" key="1">
    <citation type="submission" date="2018-05" db="EMBL/GenBank/DDBJ databases">
        <title>Genomic analysis of Gracilibacillus dipsosauri DD1 reveals novel features of a salt-tolerant amylase.</title>
        <authorList>
            <person name="Deutch C.E."/>
            <person name="Yang S."/>
        </authorList>
    </citation>
    <scope>NUCLEOTIDE SEQUENCE [LARGE SCALE GENOMIC DNA]</scope>
    <source>
        <strain evidence="11 12">DD1</strain>
    </source>
</reference>
<gene>
    <name evidence="11" type="ORF">DLJ74_09285</name>
</gene>
<dbReference type="PRINTS" id="PR00352">
    <property type="entry name" value="3FE4SFRDOXIN"/>
</dbReference>
<evidence type="ECO:0000313" key="12">
    <source>
        <dbReference type="Proteomes" id="UP000245624"/>
    </source>
</evidence>
<dbReference type="OrthoDB" id="9801085at2"/>
<dbReference type="GO" id="GO:0051539">
    <property type="term" value="F:4 iron, 4 sulfur cluster binding"/>
    <property type="evidence" value="ECO:0007669"/>
    <property type="project" value="UniProtKB-KW"/>
</dbReference>
<keyword evidence="6 8" id="KW-0408">Iron</keyword>
<evidence type="ECO:0000256" key="7">
    <source>
        <dbReference type="ARBA" id="ARBA00023014"/>
    </source>
</evidence>
<evidence type="ECO:0000256" key="2">
    <source>
        <dbReference type="ARBA" id="ARBA00022448"/>
    </source>
</evidence>
<evidence type="ECO:0000256" key="1">
    <source>
        <dbReference type="ARBA" id="ARBA00001966"/>
    </source>
</evidence>